<dbReference type="GO" id="GO:0005886">
    <property type="term" value="C:plasma membrane"/>
    <property type="evidence" value="ECO:0007669"/>
    <property type="project" value="TreeGrafter"/>
</dbReference>
<evidence type="ECO:0000256" key="4">
    <source>
        <dbReference type="ARBA" id="ARBA00022692"/>
    </source>
</evidence>
<keyword evidence="2" id="KW-0328">Glycosyltransferase</keyword>
<protein>
    <submittedName>
        <fullName evidence="10">Undecaprenyl-phosphate 4-deoxy-4-formamido-L-arabinose transferase</fullName>
    </submittedName>
</protein>
<dbReference type="InterPro" id="IPR001173">
    <property type="entry name" value="Glyco_trans_2-like"/>
</dbReference>
<dbReference type="PANTHER" id="PTHR48090:SF3">
    <property type="entry name" value="UNDECAPRENYL-PHOSPHATE 4-DEOXY-4-FORMAMIDO-L-ARABINOSE TRANSFERASE"/>
    <property type="match status" value="1"/>
</dbReference>
<evidence type="ECO:0000313" key="11">
    <source>
        <dbReference type="Proteomes" id="UP000254051"/>
    </source>
</evidence>
<name>A0A315ZSH7_9FIRM</name>
<dbReference type="Pfam" id="PF00535">
    <property type="entry name" value="Glycos_transf_2"/>
    <property type="match status" value="1"/>
</dbReference>
<evidence type="ECO:0000256" key="3">
    <source>
        <dbReference type="ARBA" id="ARBA00022679"/>
    </source>
</evidence>
<proteinExistence type="predicted"/>
<dbReference type="CDD" id="cd04187">
    <property type="entry name" value="DPM1_like_bac"/>
    <property type="match status" value="1"/>
</dbReference>
<dbReference type="RefSeq" id="WP_109713381.1">
    <property type="nucleotide sequence ID" value="NZ_QGDS01000013.1"/>
</dbReference>
<dbReference type="Proteomes" id="UP000254051">
    <property type="component" value="Unassembled WGS sequence"/>
</dbReference>
<gene>
    <name evidence="10" type="ORF">SAMN05216529_11343</name>
</gene>
<keyword evidence="1" id="KW-1003">Cell membrane</keyword>
<dbReference type="InterPro" id="IPR050256">
    <property type="entry name" value="Glycosyltransferase_2"/>
</dbReference>
<evidence type="ECO:0000259" key="9">
    <source>
        <dbReference type="Pfam" id="PF00535"/>
    </source>
</evidence>
<feature type="transmembrane region" description="Helical" evidence="8">
    <location>
        <begin position="232"/>
        <end position="253"/>
    </location>
</feature>
<keyword evidence="5" id="KW-0448">Lipopolysaccharide biosynthesis</keyword>
<dbReference type="InterPro" id="IPR029044">
    <property type="entry name" value="Nucleotide-diphossugar_trans"/>
</dbReference>
<evidence type="ECO:0000256" key="5">
    <source>
        <dbReference type="ARBA" id="ARBA00022985"/>
    </source>
</evidence>
<keyword evidence="7 8" id="KW-0472">Membrane</keyword>
<dbReference type="PANTHER" id="PTHR48090">
    <property type="entry name" value="UNDECAPRENYL-PHOSPHATE 4-DEOXY-4-FORMAMIDO-L-ARABINOSE TRANSFERASE-RELATED"/>
    <property type="match status" value="1"/>
</dbReference>
<feature type="transmembrane region" description="Helical" evidence="8">
    <location>
        <begin position="265"/>
        <end position="286"/>
    </location>
</feature>
<dbReference type="AlphaFoldDB" id="A0A315ZSH7"/>
<evidence type="ECO:0000256" key="2">
    <source>
        <dbReference type="ARBA" id="ARBA00022676"/>
    </source>
</evidence>
<keyword evidence="6 8" id="KW-1133">Transmembrane helix</keyword>
<sequence>MMDKKKLSFVIPCYCSEKTITGVVEKIIETVKKDNSFLYEIILINDGSPDNTFQVISSMAQQNLSIIAIDLSKNFGQHSALMAGYSHVSGDYIIGLDDDGEHNPKDMFKLINELEKGYDYVCADFPKRKRSFIKKLGSRLNNWMATKLIGKPKDIDFSSYYIMRKYVVDEIVKCRNPFPYVGGMLVAITKKLSSVPIEGYPRESGKSGYNIKKSISLWLNGFTAFSVKPLRIAIATGSILAGIGFVYGIAIIIRKLLNPLLLTGYASTMAVLLFIGGMLMITLGLVGEYVGRIYISINNMPQYVVKQVVIKRDSTSSDV</sequence>
<keyword evidence="3 10" id="KW-0808">Transferase</keyword>
<evidence type="ECO:0000313" key="10">
    <source>
        <dbReference type="EMBL" id="SUQ15498.1"/>
    </source>
</evidence>
<dbReference type="GO" id="GO:0099621">
    <property type="term" value="F:undecaprenyl-phosphate 4-deoxy-4-formamido-L-arabinose transferase activity"/>
    <property type="evidence" value="ECO:0007669"/>
    <property type="project" value="TreeGrafter"/>
</dbReference>
<feature type="domain" description="Glycosyltransferase 2-like" evidence="9">
    <location>
        <begin position="8"/>
        <end position="138"/>
    </location>
</feature>
<dbReference type="OrthoDB" id="9807778at2"/>
<keyword evidence="11" id="KW-1185">Reference proteome</keyword>
<accession>A0A315ZSH7</accession>
<evidence type="ECO:0000256" key="7">
    <source>
        <dbReference type="ARBA" id="ARBA00023136"/>
    </source>
</evidence>
<evidence type="ECO:0000256" key="1">
    <source>
        <dbReference type="ARBA" id="ARBA00022475"/>
    </source>
</evidence>
<dbReference type="SUPFAM" id="SSF53448">
    <property type="entry name" value="Nucleotide-diphospho-sugar transferases"/>
    <property type="match status" value="1"/>
</dbReference>
<reference evidence="11" key="1">
    <citation type="submission" date="2017-07" db="EMBL/GenBank/DDBJ databases">
        <authorList>
            <person name="Varghese N."/>
            <person name="Submissions S."/>
        </authorList>
    </citation>
    <scope>NUCLEOTIDE SEQUENCE [LARGE SCALE GENOMIC DNA]</scope>
    <source>
        <strain evidence="11">NLAE-zl-C134</strain>
    </source>
</reference>
<dbReference type="Gene3D" id="3.90.550.10">
    <property type="entry name" value="Spore Coat Polysaccharide Biosynthesis Protein SpsA, Chain A"/>
    <property type="match status" value="1"/>
</dbReference>
<dbReference type="EMBL" id="UHJJ01000013">
    <property type="protein sequence ID" value="SUQ15498.1"/>
    <property type="molecule type" value="Genomic_DNA"/>
</dbReference>
<evidence type="ECO:0000256" key="8">
    <source>
        <dbReference type="SAM" id="Phobius"/>
    </source>
</evidence>
<dbReference type="GO" id="GO:0009103">
    <property type="term" value="P:lipopolysaccharide biosynthetic process"/>
    <property type="evidence" value="ECO:0007669"/>
    <property type="project" value="UniProtKB-KW"/>
</dbReference>
<organism evidence="10 11">
    <name type="scientific">Faecalicatena contorta</name>
    <dbReference type="NCBI Taxonomy" id="39482"/>
    <lineage>
        <taxon>Bacteria</taxon>
        <taxon>Bacillati</taxon>
        <taxon>Bacillota</taxon>
        <taxon>Clostridia</taxon>
        <taxon>Lachnospirales</taxon>
        <taxon>Lachnospiraceae</taxon>
        <taxon>Faecalicatena</taxon>
    </lineage>
</organism>
<evidence type="ECO:0000256" key="6">
    <source>
        <dbReference type="ARBA" id="ARBA00022989"/>
    </source>
</evidence>
<keyword evidence="4 8" id="KW-0812">Transmembrane</keyword>